<organism evidence="1 2">
    <name type="scientific">Butyricimonas hominis</name>
    <dbReference type="NCBI Taxonomy" id="2763032"/>
    <lineage>
        <taxon>Bacteria</taxon>
        <taxon>Pseudomonadati</taxon>
        <taxon>Bacteroidota</taxon>
        <taxon>Bacteroidia</taxon>
        <taxon>Bacteroidales</taxon>
        <taxon>Odoribacteraceae</taxon>
        <taxon>Butyricimonas</taxon>
    </lineage>
</organism>
<dbReference type="InterPro" id="IPR036736">
    <property type="entry name" value="ACP-like_sf"/>
</dbReference>
<dbReference type="EMBL" id="JACOOH010000007">
    <property type="protein sequence ID" value="MBC5622747.1"/>
    <property type="molecule type" value="Genomic_DNA"/>
</dbReference>
<gene>
    <name evidence="1" type="ORF">H8S64_16765</name>
</gene>
<name>A0ABR7D489_9BACT</name>
<dbReference type="SUPFAM" id="SSF47336">
    <property type="entry name" value="ACP-like"/>
    <property type="match status" value="1"/>
</dbReference>
<keyword evidence="2" id="KW-1185">Reference proteome</keyword>
<comment type="caution">
    <text evidence="1">The sequence shown here is derived from an EMBL/GenBank/DDBJ whole genome shotgun (WGS) entry which is preliminary data.</text>
</comment>
<sequence length="75" mass="8728">MTLDEFVQRFAAEFDETPIETFTPDTEYKKLEEWGSLVALSIISMIDEEFDKFLTGADLRSVSTIKELYNLIQTR</sequence>
<dbReference type="Gene3D" id="1.10.1200.10">
    <property type="entry name" value="ACP-like"/>
    <property type="match status" value="1"/>
</dbReference>
<dbReference type="Proteomes" id="UP000646484">
    <property type="component" value="Unassembled WGS sequence"/>
</dbReference>
<reference evidence="1 2" key="1">
    <citation type="submission" date="2020-08" db="EMBL/GenBank/DDBJ databases">
        <title>Genome public.</title>
        <authorList>
            <person name="Liu C."/>
            <person name="Sun Q."/>
        </authorList>
    </citation>
    <scope>NUCLEOTIDE SEQUENCE [LARGE SCALE GENOMIC DNA]</scope>
    <source>
        <strain evidence="1 2">NSJ-56</strain>
    </source>
</reference>
<accession>A0ABR7D489</accession>
<evidence type="ECO:0000313" key="2">
    <source>
        <dbReference type="Proteomes" id="UP000646484"/>
    </source>
</evidence>
<protein>
    <submittedName>
        <fullName evidence="1">Acyl carrier protein</fullName>
    </submittedName>
</protein>
<evidence type="ECO:0000313" key="1">
    <source>
        <dbReference type="EMBL" id="MBC5622747.1"/>
    </source>
</evidence>
<proteinExistence type="predicted"/>